<dbReference type="OrthoDB" id="7577289at2"/>
<dbReference type="EMBL" id="CP000285">
    <property type="protein sequence ID" value="ABE59647.1"/>
    <property type="molecule type" value="Genomic_DNA"/>
</dbReference>
<keyword evidence="4" id="KW-1185">Reference proteome</keyword>
<feature type="transmembrane region" description="Helical" evidence="1">
    <location>
        <begin position="12"/>
        <end position="33"/>
    </location>
</feature>
<dbReference type="HOGENOM" id="CLU_1988687_0_0_6"/>
<feature type="domain" description="Rap1a immunity protein" evidence="2">
    <location>
        <begin position="55"/>
        <end position="124"/>
    </location>
</feature>
<name>Q1QV61_CHRI1</name>
<evidence type="ECO:0000313" key="4">
    <source>
        <dbReference type="Proteomes" id="UP000000239"/>
    </source>
</evidence>
<evidence type="ECO:0000313" key="3">
    <source>
        <dbReference type="EMBL" id="ABE59647.1"/>
    </source>
</evidence>
<dbReference type="AlphaFoldDB" id="Q1QV61"/>
<accession>Q1QV61</accession>
<gene>
    <name evidence="3" type="ordered locus">Csal_2297</name>
</gene>
<dbReference type="InterPro" id="IPR041238">
    <property type="entry name" value="Rap1a"/>
</dbReference>
<reference evidence="3 4" key="1">
    <citation type="journal article" date="2011" name="Stand. Genomic Sci.">
        <title>Complete genome sequence of the halophilic and highly halotolerant Chromohalobacter salexigens type strain (1H11(T)).</title>
        <authorList>
            <person name="Copeland A."/>
            <person name="O'Connor K."/>
            <person name="Lucas S."/>
            <person name="Lapidus A."/>
            <person name="Berry K.W."/>
            <person name="Detter J.C."/>
            <person name="Del Rio T.G."/>
            <person name="Hammon N."/>
            <person name="Dalin E."/>
            <person name="Tice H."/>
            <person name="Pitluck S."/>
            <person name="Bruce D."/>
            <person name="Goodwin L."/>
            <person name="Han C."/>
            <person name="Tapia R."/>
            <person name="Saunders E."/>
            <person name="Schmutz J."/>
            <person name="Brettin T."/>
            <person name="Larimer F."/>
            <person name="Land M."/>
            <person name="Hauser L."/>
            <person name="Vargas C."/>
            <person name="Nieto J.J."/>
            <person name="Kyrpides N.C."/>
            <person name="Ivanova N."/>
            <person name="Goker M."/>
            <person name="Klenk H.P."/>
            <person name="Csonka L.N."/>
            <person name="Woyke T."/>
        </authorList>
    </citation>
    <scope>NUCLEOTIDE SEQUENCE [LARGE SCALE GENOMIC DNA]</scope>
    <source>
        <strain evidence="4">ATCC BAA-138 / DSM 3043 / CIP 106854 / NCIMB 13768 / 1H11</strain>
    </source>
</reference>
<dbReference type="GeneID" id="95335009"/>
<dbReference type="Proteomes" id="UP000000239">
    <property type="component" value="Chromosome"/>
</dbReference>
<keyword evidence="1" id="KW-0472">Membrane</keyword>
<organism evidence="3 4">
    <name type="scientific">Chromohalobacter israelensis (strain ATCC BAA-138 / DSM 3043 / CIP 106854 / NCIMB 13768 / 1H11)</name>
    <name type="common">Chromohalobacter salexigens</name>
    <dbReference type="NCBI Taxonomy" id="290398"/>
    <lineage>
        <taxon>Bacteria</taxon>
        <taxon>Pseudomonadati</taxon>
        <taxon>Pseudomonadota</taxon>
        <taxon>Gammaproteobacteria</taxon>
        <taxon>Oceanospirillales</taxon>
        <taxon>Halomonadaceae</taxon>
        <taxon>Chromohalobacter</taxon>
    </lineage>
</organism>
<dbReference type="RefSeq" id="WP_011507593.1">
    <property type="nucleotide sequence ID" value="NC_007963.1"/>
</dbReference>
<evidence type="ECO:0000256" key="1">
    <source>
        <dbReference type="SAM" id="Phobius"/>
    </source>
</evidence>
<proteinExistence type="predicted"/>
<dbReference type="Pfam" id="PF18602">
    <property type="entry name" value="Rap1a"/>
    <property type="match status" value="1"/>
</dbReference>
<keyword evidence="1" id="KW-1133">Transmembrane helix</keyword>
<evidence type="ECO:0000259" key="2">
    <source>
        <dbReference type="Pfam" id="PF18602"/>
    </source>
</evidence>
<sequence>MVGEKRHGIRQAWGVALIVGLGLGGGGNAWGYFYNGADLLDFQQHYQQFRDGKAYDTSKFFTYTGYVLGVFDRLEAEESICAPGDIQGRDVLNDVAHYLDNTPGSWNDAASDVVTDALQDAYACQ</sequence>
<dbReference type="Gene3D" id="1.10.890.40">
    <property type="match status" value="1"/>
</dbReference>
<protein>
    <recommendedName>
        <fullName evidence="2">Rap1a immunity protein domain-containing protein</fullName>
    </recommendedName>
</protein>
<keyword evidence="1" id="KW-0812">Transmembrane</keyword>
<dbReference type="KEGG" id="csa:Csal_2297"/>